<dbReference type="Proteomes" id="UP000550260">
    <property type="component" value="Unassembled WGS sequence"/>
</dbReference>
<protein>
    <submittedName>
        <fullName evidence="2">Uncharacterized protein</fullName>
    </submittedName>
</protein>
<accession>A0A8E1VXZ9</accession>
<dbReference type="AlphaFoldDB" id="A0A8E1VXZ9"/>
<dbReference type="RefSeq" id="WP_183124019.1">
    <property type="nucleotide sequence ID" value="NZ_JACJHR010000016.1"/>
</dbReference>
<feature type="region of interest" description="Disordered" evidence="1">
    <location>
        <begin position="1"/>
        <end position="34"/>
    </location>
</feature>
<dbReference type="EMBL" id="JACJHR010000016">
    <property type="protein sequence ID" value="MBB2500247.1"/>
    <property type="molecule type" value="Genomic_DNA"/>
</dbReference>
<organism evidence="2 3">
    <name type="scientific">Amycolatopsis echigonensis</name>
    <dbReference type="NCBI Taxonomy" id="2576905"/>
    <lineage>
        <taxon>Bacteria</taxon>
        <taxon>Bacillati</taxon>
        <taxon>Actinomycetota</taxon>
        <taxon>Actinomycetes</taxon>
        <taxon>Pseudonocardiales</taxon>
        <taxon>Pseudonocardiaceae</taxon>
        <taxon>Amycolatopsis</taxon>
    </lineage>
</organism>
<evidence type="ECO:0000313" key="3">
    <source>
        <dbReference type="Proteomes" id="UP000550260"/>
    </source>
</evidence>
<sequence length="60" mass="6902">MSDADQPLTPDDEADLALMRTPRGPGEPIPEEEMQAAARYVRRHYKRDQVTAPWSHQGRR</sequence>
<evidence type="ECO:0000313" key="2">
    <source>
        <dbReference type="EMBL" id="MBB2500247.1"/>
    </source>
</evidence>
<name>A0A8E1VXZ9_9PSEU</name>
<comment type="caution">
    <text evidence="2">The sequence shown here is derived from an EMBL/GenBank/DDBJ whole genome shotgun (WGS) entry which is preliminary data.</text>
</comment>
<reference evidence="2 3" key="1">
    <citation type="submission" date="2020-08" db="EMBL/GenBank/DDBJ databases">
        <title>Amycolatopsis echigonensis JCM 21831.</title>
        <authorList>
            <person name="Tedsree N."/>
            <person name="Kuncharoen N."/>
            <person name="Likhitwitayawuid K."/>
            <person name="Tanasupawat S."/>
        </authorList>
    </citation>
    <scope>NUCLEOTIDE SEQUENCE [LARGE SCALE GENOMIC DNA]</scope>
    <source>
        <strain evidence="2 3">JCM 21831</strain>
    </source>
</reference>
<proteinExistence type="predicted"/>
<evidence type="ECO:0000256" key="1">
    <source>
        <dbReference type="SAM" id="MobiDB-lite"/>
    </source>
</evidence>
<gene>
    <name evidence="2" type="ORF">H5411_14075</name>
</gene>